<keyword evidence="4 7" id="KW-0472">Membrane</keyword>
<sequence length="432" mass="46033">MKFQALAVAVSSPLAASFAPPASFRPSSSSKLAAIDPSSFHELPKHADSLNHFLTSLTLADLDVDAVAASSSAAISAPIDSSAADAAAAAAAADSANNGWFGFLTLPIEFLLKLIHTALTSVGMSADAWGVSIIAMTVVIKALTFPLTKSQLESTNKMQALQPTVKALQAKYQSNPEVMNQKIAEIYQQNEVNPLAGCIPSLVQIPIFIGLYRAVLNLAKENALDEPFLFLPNLEGPTYGADPAHGSDWLFKNWVDGVPSLGWHDTIAFISIPVFLTISQIISMNLMQPKSDDPQQQQANVILKVLPFMVGWFALNVPAALGVYWVVNNVVTTASTLYVRSIMPKIEPVSGGSSGAAASSSVMESTRFNPTPMNERASGFGRASTDSGDTMKTITPIDAEIVDEDGMNEDMGPDIPEAPTGKRGKKKKRRKD</sequence>
<comment type="caution">
    <text evidence="9">The sequence shown here is derived from an EMBL/GenBank/DDBJ whole genome shotgun (WGS) entry which is preliminary data.</text>
</comment>
<organism evidence="9 10">
    <name type="scientific">Discostella pseudostelligera</name>
    <dbReference type="NCBI Taxonomy" id="259834"/>
    <lineage>
        <taxon>Eukaryota</taxon>
        <taxon>Sar</taxon>
        <taxon>Stramenopiles</taxon>
        <taxon>Ochrophyta</taxon>
        <taxon>Bacillariophyta</taxon>
        <taxon>Coscinodiscophyceae</taxon>
        <taxon>Thalassiosirophycidae</taxon>
        <taxon>Stephanodiscales</taxon>
        <taxon>Stephanodiscaceae</taxon>
        <taxon>Discostella</taxon>
    </lineage>
</organism>
<evidence type="ECO:0000256" key="7">
    <source>
        <dbReference type="SAM" id="Phobius"/>
    </source>
</evidence>
<comment type="subcellular location">
    <subcellularLocation>
        <location evidence="1 5">Membrane</location>
        <topology evidence="1 5">Multi-pass membrane protein</topology>
    </subcellularLocation>
</comment>
<protein>
    <recommendedName>
        <fullName evidence="8">Membrane insertase YidC/Oxa/ALB C-terminal domain-containing protein</fullName>
    </recommendedName>
</protein>
<evidence type="ECO:0000256" key="6">
    <source>
        <dbReference type="SAM" id="MobiDB-lite"/>
    </source>
</evidence>
<evidence type="ECO:0000256" key="1">
    <source>
        <dbReference type="ARBA" id="ARBA00004141"/>
    </source>
</evidence>
<dbReference type="Proteomes" id="UP001530293">
    <property type="component" value="Unassembled WGS sequence"/>
</dbReference>
<dbReference type="CDD" id="cd20070">
    <property type="entry name" value="5TM_YidC_Alb3"/>
    <property type="match status" value="1"/>
</dbReference>
<dbReference type="PANTHER" id="PTHR12428:SF14">
    <property type="entry name" value="ALBINO3-LIKE PROTEIN 1, CHLOROPLASTIC"/>
    <property type="match status" value="1"/>
</dbReference>
<feature type="region of interest" description="Disordered" evidence="6">
    <location>
        <begin position="368"/>
        <end position="432"/>
    </location>
</feature>
<name>A0ABD3MF39_9STRA</name>
<evidence type="ECO:0000313" key="9">
    <source>
        <dbReference type="EMBL" id="KAL3762549.1"/>
    </source>
</evidence>
<keyword evidence="3 7" id="KW-1133">Transmembrane helix</keyword>
<dbReference type="PRINTS" id="PR00701">
    <property type="entry name" value="60KDINNERMP"/>
</dbReference>
<feature type="transmembrane region" description="Helical" evidence="7">
    <location>
        <begin position="308"/>
        <end position="327"/>
    </location>
</feature>
<dbReference type="InterPro" id="IPR028055">
    <property type="entry name" value="YidC/Oxa/ALB_C"/>
</dbReference>
<comment type="similarity">
    <text evidence="5">Belongs to the OXA1/ALB3/YidC family.</text>
</comment>
<dbReference type="GO" id="GO:0016020">
    <property type="term" value="C:membrane"/>
    <property type="evidence" value="ECO:0007669"/>
    <property type="project" value="UniProtKB-SubCell"/>
</dbReference>
<feature type="compositionally biased region" description="Acidic residues" evidence="6">
    <location>
        <begin position="400"/>
        <end position="412"/>
    </location>
</feature>
<dbReference type="InterPro" id="IPR047196">
    <property type="entry name" value="YidC_ALB_C"/>
</dbReference>
<evidence type="ECO:0000256" key="4">
    <source>
        <dbReference type="ARBA" id="ARBA00023136"/>
    </source>
</evidence>
<dbReference type="PANTHER" id="PTHR12428">
    <property type="entry name" value="OXA1"/>
    <property type="match status" value="1"/>
</dbReference>
<keyword evidence="2 5" id="KW-0812">Transmembrane</keyword>
<evidence type="ECO:0000256" key="3">
    <source>
        <dbReference type="ARBA" id="ARBA00022989"/>
    </source>
</evidence>
<dbReference type="AlphaFoldDB" id="A0ABD3MF39"/>
<evidence type="ECO:0000256" key="2">
    <source>
        <dbReference type="ARBA" id="ARBA00022692"/>
    </source>
</evidence>
<dbReference type="EMBL" id="JALLBG020000134">
    <property type="protein sequence ID" value="KAL3762549.1"/>
    <property type="molecule type" value="Genomic_DNA"/>
</dbReference>
<gene>
    <name evidence="9" type="ORF">ACHAWU_002421</name>
</gene>
<accession>A0ABD3MF39</accession>
<dbReference type="NCBIfam" id="TIGR03592">
    <property type="entry name" value="yidC_oxa1_cterm"/>
    <property type="match status" value="1"/>
</dbReference>
<evidence type="ECO:0000259" key="8">
    <source>
        <dbReference type="Pfam" id="PF02096"/>
    </source>
</evidence>
<reference evidence="9 10" key="1">
    <citation type="submission" date="2024-10" db="EMBL/GenBank/DDBJ databases">
        <title>Updated reference genomes for cyclostephanoid diatoms.</title>
        <authorList>
            <person name="Roberts W.R."/>
            <person name="Alverson A.J."/>
        </authorList>
    </citation>
    <scope>NUCLEOTIDE SEQUENCE [LARGE SCALE GENOMIC DNA]</scope>
    <source>
        <strain evidence="9 10">AJA232-27</strain>
    </source>
</reference>
<feature type="domain" description="Membrane insertase YidC/Oxa/ALB C-terminal" evidence="8">
    <location>
        <begin position="129"/>
        <end position="340"/>
    </location>
</feature>
<dbReference type="InterPro" id="IPR001708">
    <property type="entry name" value="YidC/ALB3/OXA1/COX18"/>
</dbReference>
<feature type="compositionally biased region" description="Basic residues" evidence="6">
    <location>
        <begin position="422"/>
        <end position="432"/>
    </location>
</feature>
<keyword evidence="10" id="KW-1185">Reference proteome</keyword>
<proteinExistence type="inferred from homology"/>
<dbReference type="Pfam" id="PF02096">
    <property type="entry name" value="60KD_IMP"/>
    <property type="match status" value="1"/>
</dbReference>
<evidence type="ECO:0000256" key="5">
    <source>
        <dbReference type="RuleBase" id="RU003945"/>
    </source>
</evidence>
<feature type="compositionally biased region" description="Polar residues" evidence="6">
    <location>
        <begin position="384"/>
        <end position="393"/>
    </location>
</feature>
<evidence type="ECO:0000313" key="10">
    <source>
        <dbReference type="Proteomes" id="UP001530293"/>
    </source>
</evidence>